<organism evidence="1">
    <name type="scientific">Tanacetum cinerariifolium</name>
    <name type="common">Dalmatian daisy</name>
    <name type="synonym">Chrysanthemum cinerariifolium</name>
    <dbReference type="NCBI Taxonomy" id="118510"/>
    <lineage>
        <taxon>Eukaryota</taxon>
        <taxon>Viridiplantae</taxon>
        <taxon>Streptophyta</taxon>
        <taxon>Embryophyta</taxon>
        <taxon>Tracheophyta</taxon>
        <taxon>Spermatophyta</taxon>
        <taxon>Magnoliopsida</taxon>
        <taxon>eudicotyledons</taxon>
        <taxon>Gunneridae</taxon>
        <taxon>Pentapetalae</taxon>
        <taxon>asterids</taxon>
        <taxon>campanulids</taxon>
        <taxon>Asterales</taxon>
        <taxon>Asteraceae</taxon>
        <taxon>Asteroideae</taxon>
        <taxon>Anthemideae</taxon>
        <taxon>Anthemidinae</taxon>
        <taxon>Tanacetum</taxon>
    </lineage>
</organism>
<sequence length="241" mass="27028">ADPSESLPPLVSVAPMVSPFLCSDDSESNTEMLKRHVSPTPYDAMLTRFVDDELFLSYWSIYCTHHGGPFMALTMRKSVRPLPSHRLALRYISHHLDRFGSSSGHSSSDHSSFGHSILGHSLSRHASPDTTIDDSSTPLRFVYPTLARTLQCSEAYLYWRPSRKRCMSPAAIVTASTHATRALVLSCVDLLVRNKMHKAFPLPVMSSHFQKMFPLLARKLPLAMIKRSHCREDCTANEDKA</sequence>
<proteinExistence type="predicted"/>
<accession>A0A699IP89</accession>
<dbReference type="AlphaFoldDB" id="A0A699IP89"/>
<evidence type="ECO:0000313" key="1">
    <source>
        <dbReference type="EMBL" id="GEZ74448.1"/>
    </source>
</evidence>
<dbReference type="EMBL" id="BKCJ010317822">
    <property type="protein sequence ID" value="GEZ74448.1"/>
    <property type="molecule type" value="Genomic_DNA"/>
</dbReference>
<protein>
    <submittedName>
        <fullName evidence="1">Uncharacterized protein</fullName>
    </submittedName>
</protein>
<reference evidence="1" key="1">
    <citation type="journal article" date="2019" name="Sci. Rep.">
        <title>Draft genome of Tanacetum cinerariifolium, the natural source of mosquito coil.</title>
        <authorList>
            <person name="Yamashiro T."/>
            <person name="Shiraishi A."/>
            <person name="Satake H."/>
            <person name="Nakayama K."/>
        </authorList>
    </citation>
    <scope>NUCLEOTIDE SEQUENCE</scope>
</reference>
<feature type="non-terminal residue" evidence="1">
    <location>
        <position position="1"/>
    </location>
</feature>
<gene>
    <name evidence="1" type="ORF">Tci_546421</name>
</gene>
<comment type="caution">
    <text evidence="1">The sequence shown here is derived from an EMBL/GenBank/DDBJ whole genome shotgun (WGS) entry which is preliminary data.</text>
</comment>
<name>A0A699IP89_TANCI</name>